<dbReference type="GO" id="GO:0007165">
    <property type="term" value="P:signal transduction"/>
    <property type="evidence" value="ECO:0007669"/>
    <property type="project" value="UniProtKB-KW"/>
</dbReference>
<name>A0A368L119_9BURK</name>
<evidence type="ECO:0000259" key="6">
    <source>
        <dbReference type="PROSITE" id="PS50111"/>
    </source>
</evidence>
<protein>
    <submittedName>
        <fullName evidence="7">Methyl-accepting chemotaxis protein</fullName>
    </submittedName>
</protein>
<evidence type="ECO:0000256" key="3">
    <source>
        <dbReference type="ARBA" id="ARBA00029447"/>
    </source>
</evidence>
<dbReference type="Proteomes" id="UP000252357">
    <property type="component" value="Unassembled WGS sequence"/>
</dbReference>
<organism evidence="7 8">
    <name type="scientific">Parvibium lacunae</name>
    <dbReference type="NCBI Taxonomy" id="1888893"/>
    <lineage>
        <taxon>Bacteria</taxon>
        <taxon>Pseudomonadati</taxon>
        <taxon>Pseudomonadota</taxon>
        <taxon>Betaproteobacteria</taxon>
        <taxon>Burkholderiales</taxon>
        <taxon>Alcaligenaceae</taxon>
        <taxon>Parvibium</taxon>
    </lineage>
</organism>
<keyword evidence="8" id="KW-1185">Reference proteome</keyword>
<dbReference type="PRINTS" id="PR00260">
    <property type="entry name" value="CHEMTRNSDUCR"/>
</dbReference>
<dbReference type="AlphaFoldDB" id="A0A368L119"/>
<keyword evidence="5" id="KW-1133">Transmembrane helix</keyword>
<evidence type="ECO:0000256" key="4">
    <source>
        <dbReference type="PROSITE-ProRule" id="PRU00284"/>
    </source>
</evidence>
<dbReference type="Gene3D" id="1.10.287.950">
    <property type="entry name" value="Methyl-accepting chemotaxis protein"/>
    <property type="match status" value="1"/>
</dbReference>
<evidence type="ECO:0000313" key="7">
    <source>
        <dbReference type="EMBL" id="RCS57004.1"/>
    </source>
</evidence>
<sequence length="563" mass="60243">MNQFRMLLAVLGRLSLKSQLISLAILFTFGLLSVLGFGLLQLAQFKQNLAVELKAQSSLVEINQKARGLEEKMEAFNKLAGDLLLANGDPGVVVKTKKELQESSEIIISELSKLNNLVADLKLETLTTHVSQIDQGFKTIRDGYLAAIAKFKGDSPDSFQDMMSGMVGIDTKPTTEKTAALKKLALDSASALAERANDNAAGAFRWTVGAMLFAGLVILSLVGLVTLLLAKNLYQQIGGEPAHASQLAKEIAEGNLLAEVTVEEHDSSSLFYNLSRMQKNLKEVIAYVSKSSQALSSASTALQAATEQITDATNQQSEAANSVAAAIQEVSTSVDVVADNAADALNTSKHSEDISRSGSATVQSAAKEMIQLADSSRELTEMINSLNTQAQQISKIVKVIHEIAGQTNLLALNAAIEAARAGEQGRGFSVVADEVRQLAERTSQSTKEISSMVNSTQEVTMQVVDNISKWKDRVNDGVDKARRADSIMIDIRDGAIRVASMVNEMKGALVEQSSAHSQIARDVERIAQMSEKNSSAISTLASSAKGLNQLSGELAKAISLFKL</sequence>
<evidence type="ECO:0000256" key="5">
    <source>
        <dbReference type="SAM" id="Phobius"/>
    </source>
</evidence>
<dbReference type="PANTHER" id="PTHR32089:SF112">
    <property type="entry name" value="LYSOZYME-LIKE PROTEIN-RELATED"/>
    <property type="match status" value="1"/>
</dbReference>
<reference evidence="7 8" key="1">
    <citation type="journal article" date="2018" name="Int. J. Syst. Evol. Microbiol.">
        <title>Parvibium lacunae gen. nov., sp. nov., a new member of the family Alcaligenaceae isolated from a freshwater pond.</title>
        <authorList>
            <person name="Chen W.M."/>
            <person name="Xie P.B."/>
            <person name="Hsu M.Y."/>
            <person name="Sheu S.Y."/>
        </authorList>
    </citation>
    <scope>NUCLEOTIDE SEQUENCE [LARGE SCALE GENOMIC DNA]</scope>
    <source>
        <strain evidence="7 8">KMB9</strain>
    </source>
</reference>
<comment type="subcellular location">
    <subcellularLocation>
        <location evidence="1">Membrane</location>
    </subcellularLocation>
</comment>
<dbReference type="GO" id="GO:0016020">
    <property type="term" value="C:membrane"/>
    <property type="evidence" value="ECO:0007669"/>
    <property type="project" value="UniProtKB-SubCell"/>
</dbReference>
<proteinExistence type="inferred from homology"/>
<accession>A0A368L119</accession>
<evidence type="ECO:0000256" key="1">
    <source>
        <dbReference type="ARBA" id="ARBA00004370"/>
    </source>
</evidence>
<dbReference type="PANTHER" id="PTHR32089">
    <property type="entry name" value="METHYL-ACCEPTING CHEMOTAXIS PROTEIN MCPB"/>
    <property type="match status" value="1"/>
</dbReference>
<dbReference type="InterPro" id="IPR004090">
    <property type="entry name" value="Chemotax_Me-accpt_rcpt"/>
</dbReference>
<feature type="transmembrane region" description="Helical" evidence="5">
    <location>
        <begin position="20"/>
        <end position="40"/>
    </location>
</feature>
<evidence type="ECO:0000256" key="2">
    <source>
        <dbReference type="ARBA" id="ARBA00023224"/>
    </source>
</evidence>
<feature type="transmembrane region" description="Helical" evidence="5">
    <location>
        <begin position="208"/>
        <end position="230"/>
    </location>
</feature>
<feature type="domain" description="Methyl-accepting transducer" evidence="6">
    <location>
        <begin position="291"/>
        <end position="527"/>
    </location>
</feature>
<dbReference type="OrthoDB" id="9806477at2"/>
<dbReference type="GO" id="GO:0004888">
    <property type="term" value="F:transmembrane signaling receptor activity"/>
    <property type="evidence" value="ECO:0007669"/>
    <property type="project" value="InterPro"/>
</dbReference>
<comment type="caution">
    <text evidence="7">The sequence shown here is derived from an EMBL/GenBank/DDBJ whole genome shotgun (WGS) entry which is preliminary data.</text>
</comment>
<dbReference type="GO" id="GO:0006935">
    <property type="term" value="P:chemotaxis"/>
    <property type="evidence" value="ECO:0007669"/>
    <property type="project" value="InterPro"/>
</dbReference>
<dbReference type="InterPro" id="IPR004089">
    <property type="entry name" value="MCPsignal_dom"/>
</dbReference>
<keyword evidence="5" id="KW-0472">Membrane</keyword>
<dbReference type="FunFam" id="1.10.287.950:FF:000001">
    <property type="entry name" value="Methyl-accepting chemotaxis sensory transducer"/>
    <property type="match status" value="1"/>
</dbReference>
<dbReference type="Pfam" id="PF00015">
    <property type="entry name" value="MCPsignal"/>
    <property type="match status" value="1"/>
</dbReference>
<dbReference type="EMBL" id="QPGB01000004">
    <property type="protein sequence ID" value="RCS57004.1"/>
    <property type="molecule type" value="Genomic_DNA"/>
</dbReference>
<gene>
    <name evidence="7" type="ORF">DU000_09360</name>
</gene>
<dbReference type="SUPFAM" id="SSF58104">
    <property type="entry name" value="Methyl-accepting chemotaxis protein (MCP) signaling domain"/>
    <property type="match status" value="1"/>
</dbReference>
<comment type="similarity">
    <text evidence="3">Belongs to the methyl-accepting chemotaxis (MCP) protein family.</text>
</comment>
<dbReference type="CDD" id="cd11386">
    <property type="entry name" value="MCP_signal"/>
    <property type="match status" value="1"/>
</dbReference>
<dbReference type="SMART" id="SM00283">
    <property type="entry name" value="MA"/>
    <property type="match status" value="1"/>
</dbReference>
<dbReference type="PROSITE" id="PS50111">
    <property type="entry name" value="CHEMOTAXIS_TRANSDUC_2"/>
    <property type="match status" value="1"/>
</dbReference>
<keyword evidence="2 4" id="KW-0807">Transducer</keyword>
<evidence type="ECO:0000313" key="8">
    <source>
        <dbReference type="Proteomes" id="UP000252357"/>
    </source>
</evidence>
<dbReference type="RefSeq" id="WP_114403146.1">
    <property type="nucleotide sequence ID" value="NZ_QPGB01000004.1"/>
</dbReference>
<keyword evidence="5" id="KW-0812">Transmembrane</keyword>